<protein>
    <recommendedName>
        <fullName evidence="3">F-box domain-containing protein</fullName>
    </recommendedName>
</protein>
<dbReference type="EMBL" id="JAVDPF010000021">
    <property type="protein sequence ID" value="KAL1873739.1"/>
    <property type="molecule type" value="Genomic_DNA"/>
</dbReference>
<name>A0ABR3XDN3_9EURO</name>
<evidence type="ECO:0008006" key="3">
    <source>
        <dbReference type="Google" id="ProtNLM"/>
    </source>
</evidence>
<dbReference type="PANTHER" id="PTHR42085:SF6">
    <property type="entry name" value="F-BOX DOMAIN-CONTAINING PROTEIN"/>
    <property type="match status" value="1"/>
</dbReference>
<gene>
    <name evidence="1" type="ORF">Plec18167_006257</name>
</gene>
<accession>A0ABR3XDN3</accession>
<dbReference type="InterPro" id="IPR038883">
    <property type="entry name" value="AN11006-like"/>
</dbReference>
<keyword evidence="2" id="KW-1185">Reference proteome</keyword>
<proteinExistence type="predicted"/>
<dbReference type="PANTHER" id="PTHR42085">
    <property type="entry name" value="F-BOX DOMAIN-CONTAINING PROTEIN"/>
    <property type="match status" value="1"/>
</dbReference>
<sequence length="558" mass="63306">MSVSSDTDMVDVALSSDFDDVFDEDCLEDQYFSSDASNLDIVTADMADMAFEDSCVEADAPSSMAAPKTFLDLPESIRVRIYEYSGLIRSCPVDMAYEKDRPKNRNNPACLTDSDRREMVGNWNTTFGARVCDHPPLPLNIFLVSRAVYRDAFSAFYSKNKFRVFLRRRSDLVAFCNLAARGLKHIRSIHVDLQTHDNRTIKAGVAEVDSHRACLNLWRSFSTVIVTGIPKLRYFSIKCRVKDSETAGAVVENIEDFPLLAGCSFFFNALPIPSVISVAKTAAEYATAVMKTHSKPFPFLKLPKELQIIVLRHLLTVHWDPFIHSTKACARLVTLQSHNCGRAQDTTYLMCCGTCSKTRSACSCPYGQTALSTTCSCFRSPLPYFLVNREMYEVASDIFYTENRFVFTHENPDQMMRFLHPFSNASLAKIRYLMFKFPPTHRSFGSPAPKLESSLQLSWSILFRFIKEHFCMDRLTLVVVDLGTLGSTVIRADRNEYLKRYLQVFSALRGVHSFKVYLRDDPDYESTAEKIVMGPDHVSKKDGEFPFLGFRPVTKTRP</sequence>
<organism evidence="1 2">
    <name type="scientific">Paecilomyces lecythidis</name>
    <dbReference type="NCBI Taxonomy" id="3004212"/>
    <lineage>
        <taxon>Eukaryota</taxon>
        <taxon>Fungi</taxon>
        <taxon>Dikarya</taxon>
        <taxon>Ascomycota</taxon>
        <taxon>Pezizomycotina</taxon>
        <taxon>Eurotiomycetes</taxon>
        <taxon>Eurotiomycetidae</taxon>
        <taxon>Eurotiales</taxon>
        <taxon>Thermoascaceae</taxon>
        <taxon>Paecilomyces</taxon>
    </lineage>
</organism>
<reference evidence="1 2" key="1">
    <citation type="journal article" date="2024" name="IMA Fungus">
        <title>IMA Genome - F19 : A genome assembly and annotation guide to empower mycologists, including annotated draft genome sequences of Ceratocystis pirilliformis, Diaporthe australafricana, Fusarium ophioides, Paecilomyces lecythidis, and Sporothrix stenoceras.</title>
        <authorList>
            <person name="Aylward J."/>
            <person name="Wilson A.M."/>
            <person name="Visagie C.M."/>
            <person name="Spraker J."/>
            <person name="Barnes I."/>
            <person name="Buitendag C."/>
            <person name="Ceriani C."/>
            <person name="Del Mar Angel L."/>
            <person name="du Plessis D."/>
            <person name="Fuchs T."/>
            <person name="Gasser K."/>
            <person name="Kramer D."/>
            <person name="Li W."/>
            <person name="Munsamy K."/>
            <person name="Piso A."/>
            <person name="Price J.L."/>
            <person name="Sonnekus B."/>
            <person name="Thomas C."/>
            <person name="van der Nest A."/>
            <person name="van Dijk A."/>
            <person name="van Heerden A."/>
            <person name="van Vuuren N."/>
            <person name="Yilmaz N."/>
            <person name="Duong T.A."/>
            <person name="van der Merwe N.A."/>
            <person name="Wingfield M.J."/>
            <person name="Wingfield B.D."/>
        </authorList>
    </citation>
    <scope>NUCLEOTIDE SEQUENCE [LARGE SCALE GENOMIC DNA]</scope>
    <source>
        <strain evidence="1 2">CMW 18167</strain>
    </source>
</reference>
<evidence type="ECO:0000313" key="2">
    <source>
        <dbReference type="Proteomes" id="UP001583193"/>
    </source>
</evidence>
<comment type="caution">
    <text evidence="1">The sequence shown here is derived from an EMBL/GenBank/DDBJ whole genome shotgun (WGS) entry which is preliminary data.</text>
</comment>
<dbReference type="Proteomes" id="UP001583193">
    <property type="component" value="Unassembled WGS sequence"/>
</dbReference>
<evidence type="ECO:0000313" key="1">
    <source>
        <dbReference type="EMBL" id="KAL1873739.1"/>
    </source>
</evidence>